<feature type="transmembrane region" description="Helical" evidence="1">
    <location>
        <begin position="7"/>
        <end position="28"/>
    </location>
</feature>
<evidence type="ECO:0000313" key="2">
    <source>
        <dbReference type="EMBL" id="GAA2208604.1"/>
    </source>
</evidence>
<feature type="transmembrane region" description="Helical" evidence="1">
    <location>
        <begin position="72"/>
        <end position="99"/>
    </location>
</feature>
<keyword evidence="3" id="KW-1185">Reference proteome</keyword>
<name>A0ABN3CHE3_9ACTN</name>
<protein>
    <submittedName>
        <fullName evidence="2">Uncharacterized protein</fullName>
    </submittedName>
</protein>
<proteinExistence type="predicted"/>
<reference evidence="2 3" key="1">
    <citation type="journal article" date="2019" name="Int. J. Syst. Evol. Microbiol.">
        <title>The Global Catalogue of Microorganisms (GCM) 10K type strain sequencing project: providing services to taxonomists for standard genome sequencing and annotation.</title>
        <authorList>
            <consortium name="The Broad Institute Genomics Platform"/>
            <consortium name="The Broad Institute Genome Sequencing Center for Infectious Disease"/>
            <person name="Wu L."/>
            <person name="Ma J."/>
        </authorList>
    </citation>
    <scope>NUCLEOTIDE SEQUENCE [LARGE SCALE GENOMIC DNA]</scope>
    <source>
        <strain evidence="2 3">JCM 16114</strain>
    </source>
</reference>
<dbReference type="RefSeq" id="WP_344476895.1">
    <property type="nucleotide sequence ID" value="NZ_BAAAQX010000009.1"/>
</dbReference>
<dbReference type="EMBL" id="BAAAQX010000009">
    <property type="protein sequence ID" value="GAA2208604.1"/>
    <property type="molecule type" value="Genomic_DNA"/>
</dbReference>
<evidence type="ECO:0000313" key="3">
    <source>
        <dbReference type="Proteomes" id="UP001499843"/>
    </source>
</evidence>
<organism evidence="2 3">
    <name type="scientific">Nonomuraea monospora</name>
    <dbReference type="NCBI Taxonomy" id="568818"/>
    <lineage>
        <taxon>Bacteria</taxon>
        <taxon>Bacillati</taxon>
        <taxon>Actinomycetota</taxon>
        <taxon>Actinomycetes</taxon>
        <taxon>Streptosporangiales</taxon>
        <taxon>Streptosporangiaceae</taxon>
        <taxon>Nonomuraea</taxon>
    </lineage>
</organism>
<evidence type="ECO:0000256" key="1">
    <source>
        <dbReference type="SAM" id="Phobius"/>
    </source>
</evidence>
<sequence>MGASRSHLYGASGLAILALSTLLGYVLLAWGLRDMLTSRLLIVGAVAAVLVMTAGMALGAAITSGRPRGQRLIGVAAGAAIGAVCLLTEEALLIFSAMLNSL</sequence>
<keyword evidence="1" id="KW-0472">Membrane</keyword>
<keyword evidence="1" id="KW-0812">Transmembrane</keyword>
<gene>
    <name evidence="2" type="ORF">GCM10009850_040620</name>
</gene>
<dbReference type="Proteomes" id="UP001499843">
    <property type="component" value="Unassembled WGS sequence"/>
</dbReference>
<comment type="caution">
    <text evidence="2">The sequence shown here is derived from an EMBL/GenBank/DDBJ whole genome shotgun (WGS) entry which is preliminary data.</text>
</comment>
<keyword evidence="1" id="KW-1133">Transmembrane helix</keyword>
<feature type="transmembrane region" description="Helical" evidence="1">
    <location>
        <begin position="40"/>
        <end position="60"/>
    </location>
</feature>
<accession>A0ABN3CHE3</accession>